<dbReference type="OrthoDB" id="9801773at2"/>
<evidence type="ECO:0000313" key="5">
    <source>
        <dbReference type="Proteomes" id="UP000316714"/>
    </source>
</evidence>
<dbReference type="InterPro" id="IPR036291">
    <property type="entry name" value="NAD(P)-bd_dom_sf"/>
</dbReference>
<dbReference type="PANTHER" id="PTHR11092">
    <property type="entry name" value="SUGAR NUCLEOTIDE EPIMERASE RELATED"/>
    <property type="match status" value="1"/>
</dbReference>
<proteinExistence type="inferred from homology"/>
<dbReference type="SUPFAM" id="SSF51735">
    <property type="entry name" value="NAD(P)-binding Rossmann-fold domains"/>
    <property type="match status" value="1"/>
</dbReference>
<gene>
    <name evidence="4" type="ORF">KOR34_49920</name>
</gene>
<protein>
    <submittedName>
        <fullName evidence="4">Epimerase family protein</fullName>
    </submittedName>
</protein>
<dbReference type="Gene3D" id="3.40.50.720">
    <property type="entry name" value="NAD(P)-binding Rossmann-like Domain"/>
    <property type="match status" value="1"/>
</dbReference>
<feature type="domain" description="NAD-dependent epimerase/dehydratase" evidence="2">
    <location>
        <begin position="7"/>
        <end position="221"/>
    </location>
</feature>
<keyword evidence="5" id="KW-1185">Reference proteome</keyword>
<dbReference type="InterPro" id="IPR010099">
    <property type="entry name" value="SDR39U1"/>
</dbReference>
<sequence length="302" mass="31810">MSLPSPIAVTGATGMVGSALCRSLRDHGVEVRRLVRSRPAPGSSDVYWKPSAGEIDRDALAGIEAAVHLAGESIAAGRWTAAKKERIVSSRVDGTRLLSQALAALDPKPRVLVSASAIGFYGDRGQHPVDENSPPGAGFLAETCIAWEAETRPAWEAGLRVVQTRIGVVLSDQGGALAKMLTPFKLGLGGVLGDGRQYMSWVTLDELVGVIEHCLANDGVHGAVNAVAPGAVTNREFTKTLGRVLGRPTVLAVPKFALRAAAGDLADEALLASACVRPTRLQETGYEFRDPELELALLRVIP</sequence>
<evidence type="ECO:0000259" key="2">
    <source>
        <dbReference type="Pfam" id="PF01370"/>
    </source>
</evidence>
<evidence type="ECO:0000313" key="4">
    <source>
        <dbReference type="EMBL" id="TWT30433.1"/>
    </source>
</evidence>
<reference evidence="4 5" key="1">
    <citation type="submission" date="2019-02" db="EMBL/GenBank/DDBJ databases">
        <title>Deep-cultivation of Planctomycetes and their phenomic and genomic characterization uncovers novel biology.</title>
        <authorList>
            <person name="Wiegand S."/>
            <person name="Jogler M."/>
            <person name="Boedeker C."/>
            <person name="Pinto D."/>
            <person name="Vollmers J."/>
            <person name="Rivas-Marin E."/>
            <person name="Kohn T."/>
            <person name="Peeters S.H."/>
            <person name="Heuer A."/>
            <person name="Rast P."/>
            <person name="Oberbeckmann S."/>
            <person name="Bunk B."/>
            <person name="Jeske O."/>
            <person name="Meyerdierks A."/>
            <person name="Storesund J.E."/>
            <person name="Kallscheuer N."/>
            <person name="Luecker S."/>
            <person name="Lage O.M."/>
            <person name="Pohl T."/>
            <person name="Merkel B.J."/>
            <person name="Hornburger P."/>
            <person name="Mueller R.-W."/>
            <person name="Bruemmer F."/>
            <person name="Labrenz M."/>
            <person name="Spormann A.M."/>
            <person name="Op Den Camp H."/>
            <person name="Overmann J."/>
            <person name="Amann R."/>
            <person name="Jetten M.S.M."/>
            <person name="Mascher T."/>
            <person name="Medema M.H."/>
            <person name="Devos D.P."/>
            <person name="Kaster A.-K."/>
            <person name="Ovreas L."/>
            <person name="Rohde M."/>
            <person name="Galperin M.Y."/>
            <person name="Jogler C."/>
        </authorList>
    </citation>
    <scope>NUCLEOTIDE SEQUENCE [LARGE SCALE GENOMIC DNA]</scope>
    <source>
        <strain evidence="4 5">KOR34</strain>
    </source>
</reference>
<evidence type="ECO:0000256" key="1">
    <source>
        <dbReference type="ARBA" id="ARBA00009353"/>
    </source>
</evidence>
<dbReference type="Proteomes" id="UP000316714">
    <property type="component" value="Unassembled WGS sequence"/>
</dbReference>
<dbReference type="InterPro" id="IPR001509">
    <property type="entry name" value="Epimerase_deHydtase"/>
</dbReference>
<comment type="similarity">
    <text evidence="1">Belongs to the NAD(P)-dependent epimerase/dehydratase family. SDR39U1 subfamily.</text>
</comment>
<dbReference type="RefSeq" id="WP_146568786.1">
    <property type="nucleotide sequence ID" value="NZ_SIHJ01000005.1"/>
</dbReference>
<accession>A0A5C5UXR1</accession>
<name>A0A5C5UXR1_9BACT</name>
<evidence type="ECO:0000259" key="3">
    <source>
        <dbReference type="Pfam" id="PF08338"/>
    </source>
</evidence>
<organism evidence="4 5">
    <name type="scientific">Posidoniimonas corsicana</name>
    <dbReference type="NCBI Taxonomy" id="1938618"/>
    <lineage>
        <taxon>Bacteria</taxon>
        <taxon>Pseudomonadati</taxon>
        <taxon>Planctomycetota</taxon>
        <taxon>Planctomycetia</taxon>
        <taxon>Pirellulales</taxon>
        <taxon>Lacipirellulaceae</taxon>
        <taxon>Posidoniimonas</taxon>
    </lineage>
</organism>
<dbReference type="NCBIfam" id="TIGR01777">
    <property type="entry name" value="yfcH"/>
    <property type="match status" value="1"/>
</dbReference>
<dbReference type="InterPro" id="IPR013549">
    <property type="entry name" value="DUF1731"/>
</dbReference>
<dbReference type="AlphaFoldDB" id="A0A5C5UXR1"/>
<dbReference type="Pfam" id="PF08338">
    <property type="entry name" value="DUF1731"/>
    <property type="match status" value="1"/>
</dbReference>
<dbReference type="EMBL" id="SIHJ01000005">
    <property type="protein sequence ID" value="TWT30433.1"/>
    <property type="molecule type" value="Genomic_DNA"/>
</dbReference>
<comment type="caution">
    <text evidence="4">The sequence shown here is derived from an EMBL/GenBank/DDBJ whole genome shotgun (WGS) entry which is preliminary data.</text>
</comment>
<feature type="domain" description="DUF1731" evidence="3">
    <location>
        <begin position="253"/>
        <end position="297"/>
    </location>
</feature>
<dbReference type="PANTHER" id="PTHR11092:SF0">
    <property type="entry name" value="EPIMERASE FAMILY PROTEIN SDR39U1"/>
    <property type="match status" value="1"/>
</dbReference>
<dbReference type="Pfam" id="PF01370">
    <property type="entry name" value="Epimerase"/>
    <property type="match status" value="1"/>
</dbReference>